<dbReference type="GO" id="GO:0047496">
    <property type="term" value="P:vesicle transport along microtubule"/>
    <property type="evidence" value="ECO:0007669"/>
    <property type="project" value="TreeGrafter"/>
</dbReference>
<dbReference type="InterPro" id="IPR006964">
    <property type="entry name" value="NUDE_dom"/>
</dbReference>
<evidence type="ECO:0000256" key="5">
    <source>
        <dbReference type="ARBA" id="ARBA00023054"/>
    </source>
</evidence>
<evidence type="ECO:0000259" key="9">
    <source>
        <dbReference type="Pfam" id="PF04880"/>
    </source>
</evidence>
<dbReference type="AlphaFoldDB" id="A0A9N9GKZ8"/>
<evidence type="ECO:0000256" key="7">
    <source>
        <dbReference type="SAM" id="Coils"/>
    </source>
</evidence>
<dbReference type="InterPro" id="IPR033494">
    <property type="entry name" value="NUDE"/>
</dbReference>
<keyword evidence="11" id="KW-1185">Reference proteome</keyword>
<evidence type="ECO:0000313" key="10">
    <source>
        <dbReference type="EMBL" id="CAG8613391.1"/>
    </source>
</evidence>
<evidence type="ECO:0000256" key="6">
    <source>
        <dbReference type="ARBA" id="ARBA00023212"/>
    </source>
</evidence>
<dbReference type="EMBL" id="CAJVPQ010002944">
    <property type="protein sequence ID" value="CAG8613391.1"/>
    <property type="molecule type" value="Genomic_DNA"/>
</dbReference>
<keyword evidence="5 7" id="KW-0175">Coiled coil</keyword>
<sequence length="329" mass="37712">MAGKRFSSIKEELEHYKARTAALEATLLETQSGMEEFQATSRELEEDLERELEQSEKRYKELKSKNEALKNEVDEWKQKYYQSKSESNVNQTQMQRELDSLRSLQEKFVIKTRELEIDYDDLERTERAAKSSLIDLENKYNKAIERNVILENELEGKNLLIVQVQRLKDDLRDVNIELAILKNKQDGEYGPPPPSSEPVSSPPRKEFYNPPPQPKPTIITNSQKADAMNTQVNSIDPNSNPVKMVQEMVGRVKSLEARLVSCRSLVTPLLAPPPSYSTTMPLASNSPPPSPKARMDSSYRNPLKSYRRSSLQKSKAFSMTVNQMRSKVQ</sequence>
<feature type="region of interest" description="Disordered" evidence="8">
    <location>
        <begin position="271"/>
        <end position="329"/>
    </location>
</feature>
<accession>A0A9N9GKZ8</accession>
<evidence type="ECO:0000313" key="11">
    <source>
        <dbReference type="Proteomes" id="UP000789570"/>
    </source>
</evidence>
<dbReference type="Gene3D" id="6.10.250.1080">
    <property type="match status" value="1"/>
</dbReference>
<comment type="similarity">
    <text evidence="2">Belongs to the nudE family.</text>
</comment>
<gene>
    <name evidence="10" type="ORF">FCALED_LOCUS9184</name>
</gene>
<dbReference type="PANTHER" id="PTHR10921">
    <property type="entry name" value="NUCLEAR DISTRIBUTION PROTEIN NUDE HOMOLOG 1"/>
    <property type="match status" value="1"/>
</dbReference>
<dbReference type="Pfam" id="PF04880">
    <property type="entry name" value="NUDE_C"/>
    <property type="match status" value="1"/>
</dbReference>
<dbReference type="Proteomes" id="UP000789570">
    <property type="component" value="Unassembled WGS sequence"/>
</dbReference>
<keyword evidence="3" id="KW-0963">Cytoplasm</keyword>
<feature type="coiled-coil region" evidence="7">
    <location>
        <begin position="119"/>
        <end position="184"/>
    </location>
</feature>
<dbReference type="GO" id="GO:0005874">
    <property type="term" value="C:microtubule"/>
    <property type="evidence" value="ECO:0007669"/>
    <property type="project" value="UniProtKB-KW"/>
</dbReference>
<comment type="subcellular location">
    <subcellularLocation>
        <location evidence="1">Cytoplasm</location>
        <location evidence="1">Cytoskeleton</location>
    </subcellularLocation>
</comment>
<comment type="caution">
    <text evidence="10">The sequence shown here is derived from an EMBL/GenBank/DDBJ whole genome shotgun (WGS) entry which is preliminary data.</text>
</comment>
<feature type="region of interest" description="Disordered" evidence="8">
    <location>
        <begin position="184"/>
        <end position="213"/>
    </location>
</feature>
<dbReference type="OrthoDB" id="5877028at2759"/>
<evidence type="ECO:0000256" key="2">
    <source>
        <dbReference type="ARBA" id="ARBA00007429"/>
    </source>
</evidence>
<feature type="compositionally biased region" description="Polar residues" evidence="8">
    <location>
        <begin position="276"/>
        <end position="285"/>
    </location>
</feature>
<evidence type="ECO:0000256" key="8">
    <source>
        <dbReference type="SAM" id="MobiDB-lite"/>
    </source>
</evidence>
<feature type="domain" description="NUDE" evidence="9">
    <location>
        <begin position="132"/>
        <end position="266"/>
    </location>
</feature>
<keyword evidence="4" id="KW-0493">Microtubule</keyword>
<evidence type="ECO:0000256" key="1">
    <source>
        <dbReference type="ARBA" id="ARBA00004245"/>
    </source>
</evidence>
<dbReference type="GO" id="GO:0005871">
    <property type="term" value="C:kinesin complex"/>
    <property type="evidence" value="ECO:0007669"/>
    <property type="project" value="TreeGrafter"/>
</dbReference>
<feature type="coiled-coil region" evidence="7">
    <location>
        <begin position="34"/>
        <end position="86"/>
    </location>
</feature>
<dbReference type="PANTHER" id="PTHR10921:SF1">
    <property type="entry name" value="NUCLEAR DISTRIBUTION PROTEIN NUDE HOMOLOG"/>
    <property type="match status" value="1"/>
</dbReference>
<name>A0A9N9GKZ8_9GLOM</name>
<feature type="compositionally biased region" description="Polar residues" evidence="8">
    <location>
        <begin position="308"/>
        <end position="329"/>
    </location>
</feature>
<organism evidence="10 11">
    <name type="scientific">Funneliformis caledonium</name>
    <dbReference type="NCBI Taxonomy" id="1117310"/>
    <lineage>
        <taxon>Eukaryota</taxon>
        <taxon>Fungi</taxon>
        <taxon>Fungi incertae sedis</taxon>
        <taxon>Mucoromycota</taxon>
        <taxon>Glomeromycotina</taxon>
        <taxon>Glomeromycetes</taxon>
        <taxon>Glomerales</taxon>
        <taxon>Glomeraceae</taxon>
        <taxon>Funneliformis</taxon>
    </lineage>
</organism>
<proteinExistence type="inferred from homology"/>
<dbReference type="GO" id="GO:0051642">
    <property type="term" value="P:centrosome localization"/>
    <property type="evidence" value="ECO:0007669"/>
    <property type="project" value="TreeGrafter"/>
</dbReference>
<dbReference type="GO" id="GO:0000776">
    <property type="term" value="C:kinetochore"/>
    <property type="evidence" value="ECO:0007669"/>
    <property type="project" value="TreeGrafter"/>
</dbReference>
<keyword evidence="6" id="KW-0206">Cytoskeleton</keyword>
<protein>
    <submittedName>
        <fullName evidence="10">4230_t:CDS:1</fullName>
    </submittedName>
</protein>
<evidence type="ECO:0000256" key="3">
    <source>
        <dbReference type="ARBA" id="ARBA00022490"/>
    </source>
</evidence>
<dbReference type="GO" id="GO:0000132">
    <property type="term" value="P:establishment of mitotic spindle orientation"/>
    <property type="evidence" value="ECO:0007669"/>
    <property type="project" value="TreeGrafter"/>
</dbReference>
<evidence type="ECO:0000256" key="4">
    <source>
        <dbReference type="ARBA" id="ARBA00022701"/>
    </source>
</evidence>
<dbReference type="GO" id="GO:0008017">
    <property type="term" value="F:microtubule binding"/>
    <property type="evidence" value="ECO:0007669"/>
    <property type="project" value="InterPro"/>
</dbReference>
<dbReference type="GO" id="GO:0007059">
    <property type="term" value="P:chromosome segregation"/>
    <property type="evidence" value="ECO:0007669"/>
    <property type="project" value="TreeGrafter"/>
</dbReference>
<reference evidence="10" key="1">
    <citation type="submission" date="2021-06" db="EMBL/GenBank/DDBJ databases">
        <authorList>
            <person name="Kallberg Y."/>
            <person name="Tangrot J."/>
            <person name="Rosling A."/>
        </authorList>
    </citation>
    <scope>NUCLEOTIDE SEQUENCE</scope>
    <source>
        <strain evidence="10">UK204</strain>
    </source>
</reference>
<dbReference type="GO" id="GO:0007020">
    <property type="term" value="P:microtubule nucleation"/>
    <property type="evidence" value="ECO:0007669"/>
    <property type="project" value="TreeGrafter"/>
</dbReference>